<feature type="region of interest" description="Disordered" evidence="1">
    <location>
        <begin position="171"/>
        <end position="210"/>
    </location>
</feature>
<keyword evidence="3" id="KW-1185">Reference proteome</keyword>
<comment type="caution">
    <text evidence="2">The sequence shown here is derived from an EMBL/GenBank/DDBJ whole genome shotgun (WGS) entry which is preliminary data.</text>
</comment>
<organism evidence="2 3">
    <name type="scientific">Nocardioides caricicola</name>
    <dbReference type="NCBI Taxonomy" id="634770"/>
    <lineage>
        <taxon>Bacteria</taxon>
        <taxon>Bacillati</taxon>
        <taxon>Actinomycetota</taxon>
        <taxon>Actinomycetes</taxon>
        <taxon>Propionibacteriales</taxon>
        <taxon>Nocardioidaceae</taxon>
        <taxon>Nocardioides</taxon>
    </lineage>
</organism>
<reference evidence="3" key="1">
    <citation type="journal article" date="2019" name="Int. J. Syst. Evol. Microbiol.">
        <title>The Global Catalogue of Microorganisms (GCM) 10K type strain sequencing project: providing services to taxonomists for standard genome sequencing and annotation.</title>
        <authorList>
            <consortium name="The Broad Institute Genomics Platform"/>
            <consortium name="The Broad Institute Genome Sequencing Center for Infectious Disease"/>
            <person name="Wu L."/>
            <person name="Ma J."/>
        </authorList>
    </citation>
    <scope>NUCLEOTIDE SEQUENCE [LARGE SCALE GENOMIC DNA]</scope>
    <source>
        <strain evidence="3">KACC 13778</strain>
    </source>
</reference>
<dbReference type="RefSeq" id="WP_345176707.1">
    <property type="nucleotide sequence ID" value="NZ_BAABFQ010000006.1"/>
</dbReference>
<dbReference type="EMBL" id="JBHSMD010000001">
    <property type="protein sequence ID" value="MFC5492285.1"/>
    <property type="molecule type" value="Genomic_DNA"/>
</dbReference>
<sequence>MAATPSQPIPDAETVVKALHAVSDHGYEGIWLDGPGCACRNQEPQVREVLELFYGTIEEPDGVGAVVMNPFIDNGSGFGLWVRSAHPRLPWHVPAEASPQQWEDPTTGDWYTFEDLPRPLLVQSPGWVPPEPSTMPSPPRDPGEPFGIGAVVVDAANETWVRIHDCPRPWQRVDTEAGKSPSSEAEKGESTANWIDLTRPVIRSHGWNRP</sequence>
<evidence type="ECO:0000256" key="1">
    <source>
        <dbReference type="SAM" id="MobiDB-lite"/>
    </source>
</evidence>
<proteinExistence type="predicted"/>
<evidence type="ECO:0000313" key="2">
    <source>
        <dbReference type="EMBL" id="MFC5492285.1"/>
    </source>
</evidence>
<dbReference type="Proteomes" id="UP001595956">
    <property type="component" value="Unassembled WGS sequence"/>
</dbReference>
<name>A0ABW0MW53_9ACTN</name>
<evidence type="ECO:0000313" key="3">
    <source>
        <dbReference type="Proteomes" id="UP001595956"/>
    </source>
</evidence>
<accession>A0ABW0MW53</accession>
<gene>
    <name evidence="2" type="ORF">ACFPKY_04195</name>
</gene>
<protein>
    <submittedName>
        <fullName evidence="2">Uncharacterized protein</fullName>
    </submittedName>
</protein>